<reference evidence="1 2" key="1">
    <citation type="submission" date="2022-04" db="EMBL/GenBank/DDBJ databases">
        <title>Complete genome of Methanothermobacter tenebrarum strain RMAS.</title>
        <authorList>
            <person name="Nakamura K."/>
            <person name="Oshima K."/>
            <person name="Hattori M."/>
            <person name="Kamagata Y."/>
            <person name="Takamizawa K."/>
        </authorList>
    </citation>
    <scope>NUCLEOTIDE SEQUENCE [LARGE SCALE GENOMIC DNA]</scope>
    <source>
        <strain evidence="1 2">RMAS</strain>
    </source>
</reference>
<keyword evidence="2" id="KW-1185">Reference proteome</keyword>
<dbReference type="Proteomes" id="UP000831817">
    <property type="component" value="Chromosome"/>
</dbReference>
<protein>
    <submittedName>
        <fullName evidence="1">Uncharacterized protein</fullName>
    </submittedName>
</protein>
<name>A0ABM7YDY0_9EURY</name>
<organism evidence="1 2">
    <name type="scientific">Methanothermobacter tenebrarum</name>
    <dbReference type="NCBI Taxonomy" id="680118"/>
    <lineage>
        <taxon>Archaea</taxon>
        <taxon>Methanobacteriati</taxon>
        <taxon>Methanobacteriota</taxon>
        <taxon>Methanomada group</taxon>
        <taxon>Methanobacteria</taxon>
        <taxon>Methanobacteriales</taxon>
        <taxon>Methanobacteriaceae</taxon>
        <taxon>Methanothermobacter</taxon>
    </lineage>
</organism>
<proteinExistence type="predicted"/>
<evidence type="ECO:0000313" key="1">
    <source>
        <dbReference type="EMBL" id="BDH79700.1"/>
    </source>
</evidence>
<dbReference type="EMBL" id="AP025698">
    <property type="protein sequence ID" value="BDH79700.1"/>
    <property type="molecule type" value="Genomic_DNA"/>
</dbReference>
<gene>
    <name evidence="1" type="ORF">MTTB_10790</name>
</gene>
<evidence type="ECO:0000313" key="2">
    <source>
        <dbReference type="Proteomes" id="UP000831817"/>
    </source>
</evidence>
<accession>A0ABM7YDY0</accession>
<sequence>MFKKVVVGGDKKMKKRDHEKIKRTITEHLKREGYTVKCNEKHIPKIQGFKPNIYAVKSFKDIIIEITKGQKRLSQNMRKWRRFGFNNNGTRFWIVTTPDLVETIKLQLEVFNIPAEIYYCNGNKLKKAD</sequence>